<protein>
    <recommendedName>
        <fullName evidence="1">C2H2-type domain-containing protein</fullName>
    </recommendedName>
</protein>
<comment type="caution">
    <text evidence="2">The sequence shown here is derived from an EMBL/GenBank/DDBJ whole genome shotgun (WGS) entry which is preliminary data.</text>
</comment>
<sequence length="436" mass="49474">MREGSSPLKKMNQFLERKDVSPVWYSVSVPWWEASNRTRRRHVRKAHHAVGSLLEEIAPQQSAHLWKTLVSFKSLEAQDSSRDTEDGDVDQVLMVALAECHMNASTWQARRQILSIVADKLQLCTVRRWIPSLTRYRFATAREHAIRYGREVPPEPQVHAKMIVSQTQVDHFLDFSIFRQYLAYSKECNFKPLSRRALLNVLSVCSTSVYRSLQGLDFISSAGAQAFDDLCDVVQRLGDSFMGMSWAMEQSERLRAAKRYLKSDFKIARLSAVSSDQELCDQFSAVKSRKAPSSIPFKSAREDPPPASLSSESSELYACPEEGCRKSCQRFSALQRHLDCGKHVCALESETMLDKAVHGYASRLDGLFTSVPQFGEDTISADAPARQSGLQMGWALKLTQTSRARFSQKQKEYLTNKFLIGERQARRRIQCTSQGQ</sequence>
<dbReference type="EMBL" id="JARQWQ010000023">
    <property type="protein sequence ID" value="KAK2564312.1"/>
    <property type="molecule type" value="Genomic_DNA"/>
</dbReference>
<proteinExistence type="predicted"/>
<reference evidence="2" key="2">
    <citation type="journal article" date="2023" name="Science">
        <title>Genomic signatures of disease resistance in endangered staghorn corals.</title>
        <authorList>
            <person name="Vollmer S.V."/>
            <person name="Selwyn J.D."/>
            <person name="Despard B.A."/>
            <person name="Roesel C.L."/>
        </authorList>
    </citation>
    <scope>NUCLEOTIDE SEQUENCE</scope>
    <source>
        <strain evidence="2">K2</strain>
    </source>
</reference>
<accession>A0AAD9QN44</accession>
<gene>
    <name evidence="2" type="ORF">P5673_012571</name>
</gene>
<dbReference type="InterPro" id="IPR013087">
    <property type="entry name" value="Znf_C2H2_type"/>
</dbReference>
<evidence type="ECO:0000313" key="3">
    <source>
        <dbReference type="Proteomes" id="UP001249851"/>
    </source>
</evidence>
<dbReference type="AlphaFoldDB" id="A0AAD9QN44"/>
<evidence type="ECO:0000313" key="2">
    <source>
        <dbReference type="EMBL" id="KAK2564312.1"/>
    </source>
</evidence>
<dbReference type="PROSITE" id="PS00028">
    <property type="entry name" value="ZINC_FINGER_C2H2_1"/>
    <property type="match status" value="1"/>
</dbReference>
<name>A0AAD9QN44_ACRCE</name>
<organism evidence="2 3">
    <name type="scientific">Acropora cervicornis</name>
    <name type="common">Staghorn coral</name>
    <dbReference type="NCBI Taxonomy" id="6130"/>
    <lineage>
        <taxon>Eukaryota</taxon>
        <taxon>Metazoa</taxon>
        <taxon>Cnidaria</taxon>
        <taxon>Anthozoa</taxon>
        <taxon>Hexacorallia</taxon>
        <taxon>Scleractinia</taxon>
        <taxon>Astrocoeniina</taxon>
        <taxon>Acroporidae</taxon>
        <taxon>Acropora</taxon>
    </lineage>
</organism>
<dbReference type="Proteomes" id="UP001249851">
    <property type="component" value="Unassembled WGS sequence"/>
</dbReference>
<dbReference type="PANTHER" id="PTHR33845:SF1">
    <property type="entry name" value="C2H2-TYPE DOMAIN-CONTAINING PROTEIN"/>
    <property type="match status" value="1"/>
</dbReference>
<keyword evidence="3" id="KW-1185">Reference proteome</keyword>
<dbReference type="PANTHER" id="PTHR33845">
    <property type="entry name" value="C2H2-TYPE DOMAIN-CONTAINING PROTEIN"/>
    <property type="match status" value="1"/>
</dbReference>
<evidence type="ECO:0000259" key="1">
    <source>
        <dbReference type="PROSITE" id="PS00028"/>
    </source>
</evidence>
<reference evidence="2" key="1">
    <citation type="journal article" date="2023" name="G3 (Bethesda)">
        <title>Whole genome assembly and annotation of the endangered Caribbean coral Acropora cervicornis.</title>
        <authorList>
            <person name="Selwyn J.D."/>
            <person name="Vollmer S.V."/>
        </authorList>
    </citation>
    <scope>NUCLEOTIDE SEQUENCE</scope>
    <source>
        <strain evidence="2">K2</strain>
    </source>
</reference>
<feature type="domain" description="C2H2-type" evidence="1">
    <location>
        <begin position="319"/>
        <end position="343"/>
    </location>
</feature>